<evidence type="ECO:0000313" key="2">
    <source>
        <dbReference type="EMBL" id="KRG01801.1"/>
    </source>
</evidence>
<gene>
    <name evidence="2" type="primary">Dmoj\GI26220</name>
    <name evidence="2" type="ORF">Dmoj_GI26220</name>
</gene>
<dbReference type="KEGG" id="dmo:Dmoj_GI26220"/>
<name>A0A0Q9X2W5_DROMO</name>
<evidence type="ECO:0000313" key="3">
    <source>
        <dbReference type="Proteomes" id="UP000009192"/>
    </source>
</evidence>
<evidence type="ECO:0000256" key="1">
    <source>
        <dbReference type="SAM" id="MobiDB-lite"/>
    </source>
</evidence>
<proteinExistence type="predicted"/>
<sequence length="86" mass="10178">MNGDTLVEPWTWREERELQTEEVAPQRFRLRKQLEGTYVLCEGCHTYEHEKANTEIGNEHEHEPVTEPEPKLEPRGSQEEVSINYL</sequence>
<reference evidence="2 3" key="1">
    <citation type="journal article" date="2007" name="Nature">
        <title>Evolution of genes and genomes on the Drosophila phylogeny.</title>
        <authorList>
            <consortium name="Drosophila 12 Genomes Consortium"/>
            <person name="Clark A.G."/>
            <person name="Eisen M.B."/>
            <person name="Smith D.R."/>
            <person name="Bergman C.M."/>
            <person name="Oliver B."/>
            <person name="Markow T.A."/>
            <person name="Kaufman T.C."/>
            <person name="Kellis M."/>
            <person name="Gelbart W."/>
            <person name="Iyer V.N."/>
            <person name="Pollard D.A."/>
            <person name="Sackton T.B."/>
            <person name="Larracuente A.M."/>
            <person name="Singh N.D."/>
            <person name="Abad J.P."/>
            <person name="Abt D.N."/>
            <person name="Adryan B."/>
            <person name="Aguade M."/>
            <person name="Akashi H."/>
            <person name="Anderson W.W."/>
            <person name="Aquadro C.F."/>
            <person name="Ardell D.H."/>
            <person name="Arguello R."/>
            <person name="Artieri C.G."/>
            <person name="Barbash D.A."/>
            <person name="Barker D."/>
            <person name="Barsanti P."/>
            <person name="Batterham P."/>
            <person name="Batzoglou S."/>
            <person name="Begun D."/>
            <person name="Bhutkar A."/>
            <person name="Blanco E."/>
            <person name="Bosak S.A."/>
            <person name="Bradley R.K."/>
            <person name="Brand A.D."/>
            <person name="Brent M.R."/>
            <person name="Brooks A.N."/>
            <person name="Brown R.H."/>
            <person name="Butlin R.K."/>
            <person name="Caggese C."/>
            <person name="Calvi B.R."/>
            <person name="Bernardo de Carvalho A."/>
            <person name="Caspi A."/>
            <person name="Castrezana S."/>
            <person name="Celniker S.E."/>
            <person name="Chang J.L."/>
            <person name="Chapple C."/>
            <person name="Chatterji S."/>
            <person name="Chinwalla A."/>
            <person name="Civetta A."/>
            <person name="Clifton S.W."/>
            <person name="Comeron J.M."/>
            <person name="Costello J.C."/>
            <person name="Coyne J.A."/>
            <person name="Daub J."/>
            <person name="David R.G."/>
            <person name="Delcher A.L."/>
            <person name="Delehaunty K."/>
            <person name="Do C.B."/>
            <person name="Ebling H."/>
            <person name="Edwards K."/>
            <person name="Eickbush T."/>
            <person name="Evans J.D."/>
            <person name="Filipski A."/>
            <person name="Findeiss S."/>
            <person name="Freyhult E."/>
            <person name="Fulton L."/>
            <person name="Fulton R."/>
            <person name="Garcia A.C."/>
            <person name="Gardiner A."/>
            <person name="Garfield D.A."/>
            <person name="Garvin B.E."/>
            <person name="Gibson G."/>
            <person name="Gilbert D."/>
            <person name="Gnerre S."/>
            <person name="Godfrey J."/>
            <person name="Good R."/>
            <person name="Gotea V."/>
            <person name="Gravely B."/>
            <person name="Greenberg A.J."/>
            <person name="Griffiths-Jones S."/>
            <person name="Gross S."/>
            <person name="Guigo R."/>
            <person name="Gustafson E.A."/>
            <person name="Haerty W."/>
            <person name="Hahn M.W."/>
            <person name="Halligan D.L."/>
            <person name="Halpern A.L."/>
            <person name="Halter G.M."/>
            <person name="Han M.V."/>
            <person name="Heger A."/>
            <person name="Hillier L."/>
            <person name="Hinrichs A.S."/>
            <person name="Holmes I."/>
            <person name="Hoskins R.A."/>
            <person name="Hubisz M.J."/>
            <person name="Hultmark D."/>
            <person name="Huntley M.A."/>
            <person name="Jaffe D.B."/>
            <person name="Jagadeeshan S."/>
            <person name="Jeck W.R."/>
            <person name="Johnson J."/>
            <person name="Jones C.D."/>
            <person name="Jordan W.C."/>
            <person name="Karpen G.H."/>
            <person name="Kataoka E."/>
            <person name="Keightley P.D."/>
            <person name="Kheradpour P."/>
            <person name="Kirkness E.F."/>
            <person name="Koerich L.B."/>
            <person name="Kristiansen K."/>
            <person name="Kudrna D."/>
            <person name="Kulathinal R.J."/>
            <person name="Kumar S."/>
            <person name="Kwok R."/>
            <person name="Lander E."/>
            <person name="Langley C.H."/>
            <person name="Lapoint R."/>
            <person name="Lazzaro B.P."/>
            <person name="Lee S.J."/>
            <person name="Levesque L."/>
            <person name="Li R."/>
            <person name="Lin C.F."/>
            <person name="Lin M.F."/>
            <person name="Lindblad-Toh K."/>
            <person name="Llopart A."/>
            <person name="Long M."/>
            <person name="Low L."/>
            <person name="Lozovsky E."/>
            <person name="Lu J."/>
            <person name="Luo M."/>
            <person name="Machado C.A."/>
            <person name="Makalowski W."/>
            <person name="Marzo M."/>
            <person name="Matsuda M."/>
            <person name="Matzkin L."/>
            <person name="McAllister B."/>
            <person name="McBride C.S."/>
            <person name="McKernan B."/>
            <person name="McKernan K."/>
            <person name="Mendez-Lago M."/>
            <person name="Minx P."/>
            <person name="Mollenhauer M.U."/>
            <person name="Montooth K."/>
            <person name="Mount S.M."/>
            <person name="Mu X."/>
            <person name="Myers E."/>
            <person name="Negre B."/>
            <person name="Newfeld S."/>
            <person name="Nielsen R."/>
            <person name="Noor M.A."/>
            <person name="O'Grady P."/>
            <person name="Pachter L."/>
            <person name="Papaceit M."/>
            <person name="Parisi M.J."/>
            <person name="Parisi M."/>
            <person name="Parts L."/>
            <person name="Pedersen J.S."/>
            <person name="Pesole G."/>
            <person name="Phillippy A.M."/>
            <person name="Ponting C.P."/>
            <person name="Pop M."/>
            <person name="Porcelli D."/>
            <person name="Powell J.R."/>
            <person name="Prohaska S."/>
            <person name="Pruitt K."/>
            <person name="Puig M."/>
            <person name="Quesneville H."/>
            <person name="Ram K.R."/>
            <person name="Rand D."/>
            <person name="Rasmussen M.D."/>
            <person name="Reed L.K."/>
            <person name="Reenan R."/>
            <person name="Reily A."/>
            <person name="Remington K.A."/>
            <person name="Rieger T.T."/>
            <person name="Ritchie M.G."/>
            <person name="Robin C."/>
            <person name="Rogers Y.H."/>
            <person name="Rohde C."/>
            <person name="Rozas J."/>
            <person name="Rubenfield M.J."/>
            <person name="Ruiz A."/>
            <person name="Russo S."/>
            <person name="Salzberg S.L."/>
            <person name="Sanchez-Gracia A."/>
            <person name="Saranga D.J."/>
            <person name="Sato H."/>
            <person name="Schaeffer S.W."/>
            <person name="Schatz M.C."/>
            <person name="Schlenke T."/>
            <person name="Schwartz R."/>
            <person name="Segarra C."/>
            <person name="Singh R.S."/>
            <person name="Sirot L."/>
            <person name="Sirota M."/>
            <person name="Sisneros N.B."/>
            <person name="Smith C.D."/>
            <person name="Smith T.F."/>
            <person name="Spieth J."/>
            <person name="Stage D.E."/>
            <person name="Stark A."/>
            <person name="Stephan W."/>
            <person name="Strausberg R.L."/>
            <person name="Strempel S."/>
            <person name="Sturgill D."/>
            <person name="Sutton G."/>
            <person name="Sutton G.G."/>
            <person name="Tao W."/>
            <person name="Teichmann S."/>
            <person name="Tobari Y.N."/>
            <person name="Tomimura Y."/>
            <person name="Tsolas J.M."/>
            <person name="Valente V.L."/>
            <person name="Venter E."/>
            <person name="Venter J.C."/>
            <person name="Vicario S."/>
            <person name="Vieira F.G."/>
            <person name="Vilella A.J."/>
            <person name="Villasante A."/>
            <person name="Walenz B."/>
            <person name="Wang J."/>
            <person name="Wasserman M."/>
            <person name="Watts T."/>
            <person name="Wilson D."/>
            <person name="Wilson R.K."/>
            <person name="Wing R.A."/>
            <person name="Wolfner M.F."/>
            <person name="Wong A."/>
            <person name="Wong G.K."/>
            <person name="Wu C.I."/>
            <person name="Wu G."/>
            <person name="Yamamoto D."/>
            <person name="Yang H.P."/>
            <person name="Yang S.P."/>
            <person name="Yorke J.A."/>
            <person name="Yoshida K."/>
            <person name="Zdobnov E."/>
            <person name="Zhang P."/>
            <person name="Zhang Y."/>
            <person name="Zimin A.V."/>
            <person name="Baldwin J."/>
            <person name="Abdouelleil A."/>
            <person name="Abdulkadir J."/>
            <person name="Abebe A."/>
            <person name="Abera B."/>
            <person name="Abreu J."/>
            <person name="Acer S.C."/>
            <person name="Aftuck L."/>
            <person name="Alexander A."/>
            <person name="An P."/>
            <person name="Anderson E."/>
            <person name="Anderson S."/>
            <person name="Arachi H."/>
            <person name="Azer M."/>
            <person name="Bachantsang P."/>
            <person name="Barry A."/>
            <person name="Bayul T."/>
            <person name="Berlin A."/>
            <person name="Bessette D."/>
            <person name="Bloom T."/>
            <person name="Blye J."/>
            <person name="Boguslavskiy L."/>
            <person name="Bonnet C."/>
            <person name="Boukhgalter B."/>
            <person name="Bourzgui I."/>
            <person name="Brown A."/>
            <person name="Cahill P."/>
            <person name="Channer S."/>
            <person name="Cheshatsang Y."/>
            <person name="Chuda L."/>
            <person name="Citroen M."/>
            <person name="Collymore A."/>
            <person name="Cooke P."/>
            <person name="Costello M."/>
            <person name="D'Aco K."/>
            <person name="Daza R."/>
            <person name="De Haan G."/>
            <person name="DeGray S."/>
            <person name="DeMaso C."/>
            <person name="Dhargay N."/>
            <person name="Dooley K."/>
            <person name="Dooley E."/>
            <person name="Doricent M."/>
            <person name="Dorje P."/>
            <person name="Dorjee K."/>
            <person name="Dupes A."/>
            <person name="Elong R."/>
            <person name="Falk J."/>
            <person name="Farina A."/>
            <person name="Faro S."/>
            <person name="Ferguson D."/>
            <person name="Fisher S."/>
            <person name="Foley C.D."/>
            <person name="Franke A."/>
            <person name="Friedrich D."/>
            <person name="Gadbois L."/>
            <person name="Gearin G."/>
            <person name="Gearin C.R."/>
            <person name="Giannoukos G."/>
            <person name="Goode T."/>
            <person name="Graham J."/>
            <person name="Grandbois E."/>
            <person name="Grewal S."/>
            <person name="Gyaltsen K."/>
            <person name="Hafez N."/>
            <person name="Hagos B."/>
            <person name="Hall J."/>
            <person name="Henson C."/>
            <person name="Hollinger A."/>
            <person name="Honan T."/>
            <person name="Huard M.D."/>
            <person name="Hughes L."/>
            <person name="Hurhula B."/>
            <person name="Husby M.E."/>
            <person name="Kamat A."/>
            <person name="Kanga B."/>
            <person name="Kashin S."/>
            <person name="Khazanovich D."/>
            <person name="Kisner P."/>
            <person name="Lance K."/>
            <person name="Lara M."/>
            <person name="Lee W."/>
            <person name="Lennon N."/>
            <person name="Letendre F."/>
            <person name="LeVine R."/>
            <person name="Lipovsky A."/>
            <person name="Liu X."/>
            <person name="Liu J."/>
            <person name="Liu S."/>
            <person name="Lokyitsang T."/>
            <person name="Lokyitsang Y."/>
            <person name="Lubonja R."/>
            <person name="Lui A."/>
            <person name="MacDonald P."/>
            <person name="Magnisalis V."/>
            <person name="Maru K."/>
            <person name="Matthews C."/>
            <person name="McCusker W."/>
            <person name="McDonough S."/>
            <person name="Mehta T."/>
            <person name="Meldrim J."/>
            <person name="Meneus L."/>
            <person name="Mihai O."/>
            <person name="Mihalev A."/>
            <person name="Mihova T."/>
            <person name="Mittelman R."/>
            <person name="Mlenga V."/>
            <person name="Montmayeur A."/>
            <person name="Mulrain L."/>
            <person name="Navidi A."/>
            <person name="Naylor J."/>
            <person name="Negash T."/>
            <person name="Nguyen T."/>
            <person name="Nguyen N."/>
            <person name="Nicol R."/>
            <person name="Norbu C."/>
            <person name="Norbu N."/>
            <person name="Novod N."/>
            <person name="O'Neill B."/>
            <person name="Osman S."/>
            <person name="Markiewicz E."/>
            <person name="Oyono O.L."/>
            <person name="Patti C."/>
            <person name="Phunkhang P."/>
            <person name="Pierre F."/>
            <person name="Priest M."/>
            <person name="Raghuraman S."/>
            <person name="Rege F."/>
            <person name="Reyes R."/>
            <person name="Rise C."/>
            <person name="Rogov P."/>
            <person name="Ross K."/>
            <person name="Ryan E."/>
            <person name="Settipalli S."/>
            <person name="Shea T."/>
            <person name="Sherpa N."/>
            <person name="Shi L."/>
            <person name="Shih D."/>
            <person name="Sparrow T."/>
            <person name="Spaulding J."/>
            <person name="Stalker J."/>
            <person name="Stange-Thomann N."/>
            <person name="Stavropoulos S."/>
            <person name="Stone C."/>
            <person name="Strader C."/>
            <person name="Tesfaye S."/>
            <person name="Thomson T."/>
            <person name="Thoulutsang Y."/>
            <person name="Thoulutsang D."/>
            <person name="Topham K."/>
            <person name="Topping I."/>
            <person name="Tsamla T."/>
            <person name="Vassiliev H."/>
            <person name="Vo A."/>
            <person name="Wangchuk T."/>
            <person name="Wangdi T."/>
            <person name="Weiand M."/>
            <person name="Wilkinson J."/>
            <person name="Wilson A."/>
            <person name="Yadav S."/>
            <person name="Young G."/>
            <person name="Yu Q."/>
            <person name="Zembek L."/>
            <person name="Zhong D."/>
            <person name="Zimmer A."/>
            <person name="Zwirko Z."/>
            <person name="Jaffe D.B."/>
            <person name="Alvarez P."/>
            <person name="Brockman W."/>
            <person name="Butler J."/>
            <person name="Chin C."/>
            <person name="Gnerre S."/>
            <person name="Grabherr M."/>
            <person name="Kleber M."/>
            <person name="Mauceli E."/>
            <person name="MacCallum I."/>
        </authorList>
    </citation>
    <scope>NUCLEOTIDE SEQUENCE [LARGE SCALE GENOMIC DNA]</scope>
    <source>
        <strain evidence="3">Tucson 15081-1352.22</strain>
    </source>
</reference>
<dbReference type="AlphaFoldDB" id="A0A0Q9X2W5"/>
<feature type="compositionally biased region" description="Basic and acidic residues" evidence="1">
    <location>
        <begin position="52"/>
        <end position="78"/>
    </location>
</feature>
<dbReference type="EMBL" id="CH933806">
    <property type="protein sequence ID" value="KRG01801.1"/>
    <property type="molecule type" value="Genomic_DNA"/>
</dbReference>
<feature type="region of interest" description="Disordered" evidence="1">
    <location>
        <begin position="52"/>
        <end position="86"/>
    </location>
</feature>
<protein>
    <submittedName>
        <fullName evidence="2">Uncharacterized protein</fullName>
    </submittedName>
</protein>
<dbReference type="InParanoid" id="A0A0Q9X2W5"/>
<accession>A0A0Q9X2W5</accession>
<dbReference type="Proteomes" id="UP000009192">
    <property type="component" value="Unassembled WGS sequence"/>
</dbReference>
<organism evidence="2 3">
    <name type="scientific">Drosophila mojavensis</name>
    <name type="common">Fruit fly</name>
    <dbReference type="NCBI Taxonomy" id="7230"/>
    <lineage>
        <taxon>Eukaryota</taxon>
        <taxon>Metazoa</taxon>
        <taxon>Ecdysozoa</taxon>
        <taxon>Arthropoda</taxon>
        <taxon>Hexapoda</taxon>
        <taxon>Insecta</taxon>
        <taxon>Pterygota</taxon>
        <taxon>Neoptera</taxon>
        <taxon>Endopterygota</taxon>
        <taxon>Diptera</taxon>
        <taxon>Brachycera</taxon>
        <taxon>Muscomorpha</taxon>
        <taxon>Ephydroidea</taxon>
        <taxon>Drosophilidae</taxon>
        <taxon>Drosophila</taxon>
    </lineage>
</organism>
<keyword evidence="3" id="KW-1185">Reference proteome</keyword>